<dbReference type="Proteomes" id="UP000021369">
    <property type="component" value="Unassembled WGS sequence"/>
</dbReference>
<sequence length="1000" mass="113780">MANKIIKTKSEIITALKAAKINAPKTITNKSLSNVFSKTNSDGGYIVDNSKIETFLAGLGCSFDFVNETIQEGKSSKPQNNTFNRNGFFKALIRGMQLRGIFNSFLENQLCIVEDKKNFSWADKSSSDVLIMDEEDQSSSSTIVDDKTEIDTSFDKIQKIYQSMINDGSVKILDSDEFPYDLSEPNTVYHTSQNSGVDVTKADNIWLRFSEEISVDLYMLVASENGLSGKVVMFGSFLNENGMYYLEAKRQNIHLDFTSNNLSYYLVFDNKEHTKHYAVEITIQTEELATDDYYLCIDFGTSNTTAGTWRKDTQEPELVQFDDVSETGKPNSYLLPTIAYVESAESNENVNFLFGYEAKKRLIETDYQPKGSIFYNIKQWVSLEEDYMIDCHDENNHSVKLPVHDIISAYLRYVVSQAKIKLKKRFVKFHFSAPVKLKARLFEIVSNTFKKEDGYTIVPPNESLDEAIAIIYERISELREEYLNNTLKSTGEVMIIDCGGGTTDVARCKYTFSKTDTGVKSGIRIQSVNGQNFGGNELTYRIFQLLKIKLSDYYKSEGQSGNIQITSIDDLVSTSANEYLSTVDRYIKQVIAGEKPVFTYYDKLDEASKAAEWVLPTDFSNPKIVQGKNLRAQAQRNFNYLWNWAERIKIEFYTGESRAYFRFAEEELIRTDKALYFYADPTGEETPSKLPLKKQTTVPDIAINIKELTALLSPQIYFILSIMLLKSNGTELVFDSTDSQNARMRLSGQSCKIELFRDLLKEYIPGRITRDSSHEQTSSIQMKLACVKGCIQYLLERQLGLVATTIQIDPPSINYRVTVKQDSINSETELLNGRLIHQHDDVKQMGKIQLITRPFAEGEIYYTVYNNIVSSNTPEKKDVIKISTDLSSDDYTPYSDINDLIKRVKQSALSGIDEYCYEHEGKRESVIDRLKTDIEAIATDTTAKLIYFIVPNNDGCGFVLWQIVKKDENGSRQYYLSKPTLIDYLPDMVVSRFDGNNCGS</sequence>
<evidence type="ECO:0000313" key="1">
    <source>
        <dbReference type="EMBL" id="EXM40280.1"/>
    </source>
</evidence>
<dbReference type="PANTHER" id="PTHR42749:SF1">
    <property type="entry name" value="CELL SHAPE-DETERMINING PROTEIN MREB"/>
    <property type="match status" value="1"/>
</dbReference>
<reference evidence="1 2" key="1">
    <citation type="submission" date="2013-06" db="EMBL/GenBank/DDBJ databases">
        <title>Rumen cellulosomics: divergent fiber-degrading strategies revealed by comparative genome-wide analysis of six Ruminococcal strains.</title>
        <authorList>
            <person name="Dassa B."/>
            <person name="Borovok I."/>
            <person name="Lamed R."/>
            <person name="Flint H."/>
            <person name="Yeoman C.J."/>
            <person name="White B."/>
            <person name="Bayer E.A."/>
        </authorList>
    </citation>
    <scope>NUCLEOTIDE SEQUENCE [LARGE SCALE GENOMIC DNA]</scope>
    <source>
        <strain evidence="1 2">SY3</strain>
    </source>
</reference>
<dbReference type="OrthoDB" id="9760742at2"/>
<dbReference type="RefSeq" id="WP_037287220.1">
    <property type="nucleotide sequence ID" value="NZ_JEOB01000002.1"/>
</dbReference>
<comment type="caution">
    <text evidence="1">The sequence shown here is derived from an EMBL/GenBank/DDBJ whole genome shotgun (WGS) entry which is preliminary data.</text>
</comment>
<dbReference type="SUPFAM" id="SSF53067">
    <property type="entry name" value="Actin-like ATPase domain"/>
    <property type="match status" value="3"/>
</dbReference>
<proteinExistence type="predicted"/>
<evidence type="ECO:0000313" key="2">
    <source>
        <dbReference type="Proteomes" id="UP000021369"/>
    </source>
</evidence>
<dbReference type="Gene3D" id="3.30.420.40">
    <property type="match status" value="2"/>
</dbReference>
<gene>
    <name evidence="1" type="ORF">RASY3_09285</name>
</gene>
<dbReference type="InterPro" id="IPR043129">
    <property type="entry name" value="ATPase_NBD"/>
</dbReference>
<dbReference type="Gene3D" id="3.90.640.10">
    <property type="entry name" value="Actin, Chain A, domain 4"/>
    <property type="match status" value="1"/>
</dbReference>
<protein>
    <recommendedName>
        <fullName evidence="3">Molecular chaperone</fullName>
    </recommendedName>
</protein>
<organism evidence="1 2">
    <name type="scientific">Ruminococcus albus SY3</name>
    <dbReference type="NCBI Taxonomy" id="1341156"/>
    <lineage>
        <taxon>Bacteria</taxon>
        <taxon>Bacillati</taxon>
        <taxon>Bacillota</taxon>
        <taxon>Clostridia</taxon>
        <taxon>Eubacteriales</taxon>
        <taxon>Oscillospiraceae</taxon>
        <taxon>Ruminococcus</taxon>
    </lineage>
</organism>
<accession>A0A011WTC2</accession>
<dbReference type="AlphaFoldDB" id="A0A011WTC2"/>
<dbReference type="PATRIC" id="fig|1341156.4.peg.1155"/>
<evidence type="ECO:0008006" key="3">
    <source>
        <dbReference type="Google" id="ProtNLM"/>
    </source>
</evidence>
<keyword evidence="2" id="KW-1185">Reference proteome</keyword>
<dbReference type="PANTHER" id="PTHR42749">
    <property type="entry name" value="CELL SHAPE-DETERMINING PROTEIN MREB"/>
    <property type="match status" value="1"/>
</dbReference>
<name>A0A011WTC2_RUMAL</name>
<dbReference type="EMBL" id="JEOB01000002">
    <property type="protein sequence ID" value="EXM40280.1"/>
    <property type="molecule type" value="Genomic_DNA"/>
</dbReference>